<evidence type="ECO:0000256" key="2">
    <source>
        <dbReference type="SAM" id="SignalP"/>
    </source>
</evidence>
<sequence>MAPIKFWKNISLILFMAGLISAFCGSTFANGEVTVRWDENADPNGYEGKWILWMFMLMSALSMFTHKSLRKRNSWFGSGIRSMEMACALSSMLTGLFSMAVIIFVIYSFYPEKIVPIAGSICIVAEIILFPMIAYLRNRTKM</sequence>
<feature type="transmembrane region" description="Helical" evidence="1">
    <location>
        <begin position="116"/>
        <end position="136"/>
    </location>
</feature>
<comment type="caution">
    <text evidence="3">The sequence shown here is derived from an EMBL/GenBank/DDBJ whole genome shotgun (WGS) entry which is preliminary data.</text>
</comment>
<reference evidence="3" key="1">
    <citation type="journal article" date="2021" name="PeerJ">
        <title>Extensive microbial diversity within the chicken gut microbiome revealed by metagenomics and culture.</title>
        <authorList>
            <person name="Gilroy R."/>
            <person name="Ravi A."/>
            <person name="Getino M."/>
            <person name="Pursley I."/>
            <person name="Horton D.L."/>
            <person name="Alikhan N.F."/>
            <person name="Baker D."/>
            <person name="Gharbi K."/>
            <person name="Hall N."/>
            <person name="Watson M."/>
            <person name="Adriaenssens E.M."/>
            <person name="Foster-Nyarko E."/>
            <person name="Jarju S."/>
            <person name="Secka A."/>
            <person name="Antonio M."/>
            <person name="Oren A."/>
            <person name="Chaudhuri R.R."/>
            <person name="La Ragione R."/>
            <person name="Hildebrand F."/>
            <person name="Pallen M.J."/>
        </authorList>
    </citation>
    <scope>NUCLEOTIDE SEQUENCE</scope>
    <source>
        <strain evidence="3">CHK196-7946</strain>
    </source>
</reference>
<reference evidence="3" key="2">
    <citation type="submission" date="2021-04" db="EMBL/GenBank/DDBJ databases">
        <authorList>
            <person name="Gilroy R."/>
        </authorList>
    </citation>
    <scope>NUCLEOTIDE SEQUENCE</scope>
    <source>
        <strain evidence="3">CHK196-7946</strain>
    </source>
</reference>
<protein>
    <submittedName>
        <fullName evidence="3">Uncharacterized protein</fullName>
    </submittedName>
</protein>
<name>A0A9D2QAT0_9FIRM</name>
<gene>
    <name evidence="3" type="ORF">H9697_06585</name>
</gene>
<keyword evidence="2" id="KW-0732">Signal</keyword>
<dbReference type="AlphaFoldDB" id="A0A9D2QAT0"/>
<evidence type="ECO:0000313" key="3">
    <source>
        <dbReference type="EMBL" id="HJC74597.1"/>
    </source>
</evidence>
<organism evidence="3 4">
    <name type="scientific">Candidatus Mediterraneibacter faecavium</name>
    <dbReference type="NCBI Taxonomy" id="2838668"/>
    <lineage>
        <taxon>Bacteria</taxon>
        <taxon>Bacillati</taxon>
        <taxon>Bacillota</taxon>
        <taxon>Clostridia</taxon>
        <taxon>Lachnospirales</taxon>
        <taxon>Lachnospiraceae</taxon>
        <taxon>Mediterraneibacter</taxon>
    </lineage>
</organism>
<dbReference type="Proteomes" id="UP000823902">
    <property type="component" value="Unassembled WGS sequence"/>
</dbReference>
<keyword evidence="1" id="KW-1133">Transmembrane helix</keyword>
<evidence type="ECO:0000313" key="4">
    <source>
        <dbReference type="Proteomes" id="UP000823902"/>
    </source>
</evidence>
<keyword evidence="1" id="KW-0472">Membrane</keyword>
<feature type="transmembrane region" description="Helical" evidence="1">
    <location>
        <begin position="87"/>
        <end position="110"/>
    </location>
</feature>
<accession>A0A9D2QAT0</accession>
<evidence type="ECO:0000256" key="1">
    <source>
        <dbReference type="SAM" id="Phobius"/>
    </source>
</evidence>
<feature type="signal peptide" evidence="2">
    <location>
        <begin position="1"/>
        <end position="29"/>
    </location>
</feature>
<keyword evidence="1" id="KW-0812">Transmembrane</keyword>
<feature type="transmembrane region" description="Helical" evidence="1">
    <location>
        <begin position="50"/>
        <end position="66"/>
    </location>
</feature>
<proteinExistence type="predicted"/>
<feature type="chain" id="PRO_5039643137" evidence="2">
    <location>
        <begin position="30"/>
        <end position="142"/>
    </location>
</feature>
<dbReference type="EMBL" id="DWVY01000031">
    <property type="protein sequence ID" value="HJC74597.1"/>
    <property type="molecule type" value="Genomic_DNA"/>
</dbReference>